<reference evidence="2" key="1">
    <citation type="submission" date="2020-05" db="EMBL/GenBank/DDBJ databases">
        <authorList>
            <person name="Chiriac C."/>
            <person name="Salcher M."/>
            <person name="Ghai R."/>
            <person name="Kavagutti S V."/>
        </authorList>
    </citation>
    <scope>NUCLEOTIDE SEQUENCE</scope>
</reference>
<evidence type="ECO:0000313" key="2">
    <source>
        <dbReference type="EMBL" id="CAB4545750.1"/>
    </source>
</evidence>
<evidence type="ECO:0000259" key="1">
    <source>
        <dbReference type="Pfam" id="PF09995"/>
    </source>
</evidence>
<organism evidence="2">
    <name type="scientific">freshwater metagenome</name>
    <dbReference type="NCBI Taxonomy" id="449393"/>
    <lineage>
        <taxon>unclassified sequences</taxon>
        <taxon>metagenomes</taxon>
        <taxon>ecological metagenomes</taxon>
    </lineage>
</organism>
<name>A0A6J6C389_9ZZZZ</name>
<dbReference type="EMBL" id="CAEZSV010000008">
    <property type="protein sequence ID" value="CAB4545750.1"/>
    <property type="molecule type" value="Genomic_DNA"/>
</dbReference>
<dbReference type="AlphaFoldDB" id="A0A6J6C389"/>
<proteinExistence type="predicted"/>
<gene>
    <name evidence="2" type="ORF">UFOPK1506_00096</name>
</gene>
<dbReference type="Pfam" id="PF09995">
    <property type="entry name" value="MPAB_Lcp_cat"/>
    <property type="match status" value="1"/>
</dbReference>
<dbReference type="InterPro" id="IPR018713">
    <property type="entry name" value="MPAB/Lcp_cat_dom"/>
</dbReference>
<accession>A0A6J6C389</accession>
<sequence>MNQSYFAADSVVARLHSDPALIVGGIRALMEQALHPGAMAGVAKYSDFRDDAWGRLRRTGEYVALVTYGPRNEVDRAAERVRTIHQRLGLDTQEELLWVHASMVDAFVDVALRSGAPFTERDIDDYLHQMVIFAELVGIERASVPSSYEELKDYICDIQPKLAATEEAKRTSVFLTFPPMSLPLRFATPAPALWASVATLAAASLPRWARDMYGWPAFPGQEQVTNRALVTFRKNALKLPEFMRMSPYAKAQRELVTSDPSI</sequence>
<dbReference type="PANTHER" id="PTHR36151:SF3">
    <property type="entry name" value="ER-BOUND OXYGENASE MPAB_MPAB'_RUBBER OXYGENASE CATALYTIC DOMAIN-CONTAINING PROTEIN"/>
    <property type="match status" value="1"/>
</dbReference>
<protein>
    <submittedName>
        <fullName evidence="2">Unannotated protein</fullName>
    </submittedName>
</protein>
<feature type="domain" description="ER-bound oxygenase mpaB/mpaB'/Rubber oxygenase catalytic" evidence="1">
    <location>
        <begin position="14"/>
        <end position="230"/>
    </location>
</feature>
<dbReference type="PANTHER" id="PTHR36151">
    <property type="entry name" value="BLR2777 PROTEIN"/>
    <property type="match status" value="1"/>
</dbReference>
<dbReference type="GO" id="GO:0016491">
    <property type="term" value="F:oxidoreductase activity"/>
    <property type="evidence" value="ECO:0007669"/>
    <property type="project" value="InterPro"/>
</dbReference>